<protein>
    <recommendedName>
        <fullName evidence="2">Restriction endonuclease type IV Mrr domain-containing protein</fullName>
    </recommendedName>
</protein>
<sequence length="115" mass="13398">MKEEHLFDPMIVYLEKEGYSILEQHRGHEHGTDIVATKDDHKFLLELKGDSKAYDVDFGTLIYQIMKNMDAASSDKYALVVSENYRKYAARCKFPLQKLKIHIFIVNENGVELLF</sequence>
<proteinExistence type="predicted"/>
<organism evidence="1">
    <name type="scientific">marine metagenome</name>
    <dbReference type="NCBI Taxonomy" id="408172"/>
    <lineage>
        <taxon>unclassified sequences</taxon>
        <taxon>metagenomes</taxon>
        <taxon>ecological metagenomes</taxon>
    </lineage>
</organism>
<evidence type="ECO:0008006" key="2">
    <source>
        <dbReference type="Google" id="ProtNLM"/>
    </source>
</evidence>
<reference evidence="1" key="1">
    <citation type="submission" date="2018-05" db="EMBL/GenBank/DDBJ databases">
        <authorList>
            <person name="Lanie J.A."/>
            <person name="Ng W.-L."/>
            <person name="Kazmierczak K.M."/>
            <person name="Andrzejewski T.M."/>
            <person name="Davidsen T.M."/>
            <person name="Wayne K.J."/>
            <person name="Tettelin H."/>
            <person name="Glass J.I."/>
            <person name="Rusch D."/>
            <person name="Podicherti R."/>
            <person name="Tsui H.-C.T."/>
            <person name="Winkler M.E."/>
        </authorList>
    </citation>
    <scope>NUCLEOTIDE SEQUENCE</scope>
</reference>
<dbReference type="EMBL" id="UINC01160793">
    <property type="protein sequence ID" value="SVD59633.1"/>
    <property type="molecule type" value="Genomic_DNA"/>
</dbReference>
<gene>
    <name evidence="1" type="ORF">METZ01_LOCUS412487</name>
</gene>
<evidence type="ECO:0000313" key="1">
    <source>
        <dbReference type="EMBL" id="SVD59633.1"/>
    </source>
</evidence>
<dbReference type="SUPFAM" id="SSF52980">
    <property type="entry name" value="Restriction endonuclease-like"/>
    <property type="match status" value="1"/>
</dbReference>
<name>A0A382WLI1_9ZZZZ</name>
<dbReference type="AlphaFoldDB" id="A0A382WLI1"/>
<dbReference type="InterPro" id="IPR011335">
    <property type="entry name" value="Restrct_endonuc-II-like"/>
</dbReference>
<accession>A0A382WLI1</accession>